<dbReference type="Proteomes" id="UP000095284">
    <property type="component" value="Unplaced"/>
</dbReference>
<sequence>MSIQPSDGLKNFQKPLDASSLEPENPKIVKSPTDDDKVPQHHKMGLLGAISFVCGNMIGAGLFITPSSVVKYTNSVGLALTVWVLSAVISVLGAYCYVELGTSIRKSGADFAYLCYVGWFPAAFSFMSTGCLMMYPSIVAVQAQAFSEYLFQGIRIHIEDKTLEHVAKVLVSFTLVWALCILNFFSLKRFASRFQVVATSAKILATLLIVVIGFYFLIFKGKTENLQSPFEGSNWQAAPLAMGFFQALFSYDGWDILNFGIEEVDKPRRTLPLAILLGVAIVALTFFVTNFAYLVVLSIDEILISPAIAQTFAQKTMGNMQYVMPFLTSMMLIGSLNATIFTASRYLFAAARHGHMPSFLSIVNEKTGSPRAAIFYHSVLAFTFTMVGDTETLVNSLGFAQYLQRLLTMSALLYIRFSGMKVHPERIQIPIILPILFMLICLALVVTTIWLDIKTAAVGLAFLLTAFAFYFIFLWDQSLMRFPGYQKFCNEVNDKATSINESIFNAKAQKDKHHEEFDGHSNYSDNGIH</sequence>
<feature type="transmembrane region" description="Helical" evidence="6">
    <location>
        <begin position="169"/>
        <end position="187"/>
    </location>
</feature>
<feature type="transmembrane region" description="Helical" evidence="6">
    <location>
        <begin position="238"/>
        <end position="261"/>
    </location>
</feature>
<reference evidence="10" key="1">
    <citation type="submission" date="2016-11" db="UniProtKB">
        <authorList>
            <consortium name="WormBaseParasite"/>
        </authorList>
    </citation>
    <scope>IDENTIFICATION</scope>
</reference>
<feature type="transmembrane region" description="Helical" evidence="6">
    <location>
        <begin position="429"/>
        <end position="450"/>
    </location>
</feature>
<reference evidence="7" key="2">
    <citation type="submission" date="2020-09" db="EMBL/GenBank/DDBJ databases">
        <authorList>
            <person name="Kikuchi T."/>
        </authorList>
    </citation>
    <scope>NUCLEOTIDE SEQUENCE</scope>
    <source>
        <strain evidence="7">Ka4C1</strain>
    </source>
</reference>
<dbReference type="PANTHER" id="PTHR11785:SF523">
    <property type="entry name" value="AMINO ACID TRANSPORTER PROTEIN 6"/>
    <property type="match status" value="1"/>
</dbReference>
<evidence type="ECO:0000256" key="6">
    <source>
        <dbReference type="SAM" id="Phobius"/>
    </source>
</evidence>
<dbReference type="Pfam" id="PF13520">
    <property type="entry name" value="AA_permease_2"/>
    <property type="match status" value="1"/>
</dbReference>
<evidence type="ECO:0000313" key="7">
    <source>
        <dbReference type="EMBL" id="CAD5217390.1"/>
    </source>
</evidence>
<feature type="transmembrane region" description="Helical" evidence="6">
    <location>
        <begin position="199"/>
        <end position="218"/>
    </location>
</feature>
<dbReference type="GO" id="GO:0016020">
    <property type="term" value="C:membrane"/>
    <property type="evidence" value="ECO:0007669"/>
    <property type="project" value="UniProtKB-SubCell"/>
</dbReference>
<feature type="transmembrane region" description="Helical" evidence="6">
    <location>
        <begin position="110"/>
        <end position="135"/>
    </location>
</feature>
<dbReference type="EMBL" id="CAJFCV020000002">
    <property type="protein sequence ID" value="CAG9100930.1"/>
    <property type="molecule type" value="Genomic_DNA"/>
</dbReference>
<keyword evidence="9" id="KW-1185">Reference proteome</keyword>
<feature type="transmembrane region" description="Helical" evidence="6">
    <location>
        <begin position="46"/>
        <end position="64"/>
    </location>
</feature>
<dbReference type="eggNOG" id="KOG1287">
    <property type="taxonomic scope" value="Eukaryota"/>
</dbReference>
<dbReference type="AlphaFoldDB" id="A0A1I7SV57"/>
<evidence type="ECO:0000313" key="8">
    <source>
        <dbReference type="Proteomes" id="UP000095284"/>
    </source>
</evidence>
<organism evidence="8 10">
    <name type="scientific">Bursaphelenchus xylophilus</name>
    <name type="common">Pinewood nematode worm</name>
    <name type="synonym">Aphelenchoides xylophilus</name>
    <dbReference type="NCBI Taxonomy" id="6326"/>
    <lineage>
        <taxon>Eukaryota</taxon>
        <taxon>Metazoa</taxon>
        <taxon>Ecdysozoa</taxon>
        <taxon>Nematoda</taxon>
        <taxon>Chromadorea</taxon>
        <taxon>Rhabditida</taxon>
        <taxon>Tylenchina</taxon>
        <taxon>Tylenchomorpha</taxon>
        <taxon>Aphelenchoidea</taxon>
        <taxon>Aphelenchoididae</taxon>
        <taxon>Bursaphelenchus</taxon>
    </lineage>
</organism>
<dbReference type="InterPro" id="IPR050598">
    <property type="entry name" value="AminoAcid_Transporter"/>
</dbReference>
<dbReference type="OrthoDB" id="5829096at2759"/>
<gene>
    <name evidence="7" type="ORF">BXYJ_LOCUS5011</name>
</gene>
<dbReference type="EMBL" id="CAJFDI010000002">
    <property type="protein sequence ID" value="CAD5217390.1"/>
    <property type="molecule type" value="Genomic_DNA"/>
</dbReference>
<dbReference type="InterPro" id="IPR002293">
    <property type="entry name" value="AA/rel_permease1"/>
</dbReference>
<feature type="transmembrane region" description="Helical" evidence="6">
    <location>
        <begin position="456"/>
        <end position="475"/>
    </location>
</feature>
<evidence type="ECO:0000256" key="3">
    <source>
        <dbReference type="ARBA" id="ARBA00022989"/>
    </source>
</evidence>
<proteinExistence type="predicted"/>
<protein>
    <submittedName>
        <fullName evidence="7">(pine wood nematode) hypothetical protein</fullName>
    </submittedName>
</protein>
<evidence type="ECO:0000313" key="9">
    <source>
        <dbReference type="Proteomes" id="UP000659654"/>
    </source>
</evidence>
<dbReference type="Gene3D" id="1.20.1740.10">
    <property type="entry name" value="Amino acid/polyamine transporter I"/>
    <property type="match status" value="1"/>
</dbReference>
<dbReference type="Proteomes" id="UP000659654">
    <property type="component" value="Unassembled WGS sequence"/>
</dbReference>
<feature type="transmembrane region" description="Helical" evidence="6">
    <location>
        <begin position="273"/>
        <end position="296"/>
    </location>
</feature>
<evidence type="ECO:0000256" key="4">
    <source>
        <dbReference type="ARBA" id="ARBA00023136"/>
    </source>
</evidence>
<keyword evidence="2 6" id="KW-0812">Transmembrane</keyword>
<accession>A0A1I7SV57</accession>
<name>A0A1I7SV57_BURXY</name>
<evidence type="ECO:0000256" key="1">
    <source>
        <dbReference type="ARBA" id="ARBA00004141"/>
    </source>
</evidence>
<dbReference type="Proteomes" id="UP000582659">
    <property type="component" value="Unassembled WGS sequence"/>
</dbReference>
<dbReference type="PIRSF" id="PIRSF006060">
    <property type="entry name" value="AA_transporter"/>
    <property type="match status" value="1"/>
</dbReference>
<dbReference type="GO" id="GO:0015179">
    <property type="term" value="F:L-amino acid transmembrane transporter activity"/>
    <property type="evidence" value="ECO:0007669"/>
    <property type="project" value="TreeGrafter"/>
</dbReference>
<comment type="subcellular location">
    <subcellularLocation>
        <location evidence="1">Membrane</location>
        <topology evidence="1">Multi-pass membrane protein</topology>
    </subcellularLocation>
</comment>
<dbReference type="WBParaSite" id="BXY_1693100.1">
    <property type="protein sequence ID" value="BXY_1693100.1"/>
    <property type="gene ID" value="BXY_1693100"/>
</dbReference>
<dbReference type="FunFam" id="1.20.1740.10:FF:000058">
    <property type="entry name" value="Amino Acid Transporter"/>
    <property type="match status" value="1"/>
</dbReference>
<dbReference type="SMR" id="A0A1I7SV57"/>
<feature type="region of interest" description="Disordered" evidence="5">
    <location>
        <begin position="1"/>
        <end position="39"/>
    </location>
</feature>
<keyword evidence="4 6" id="KW-0472">Membrane</keyword>
<evidence type="ECO:0000313" key="10">
    <source>
        <dbReference type="WBParaSite" id="BXY_1693100.1"/>
    </source>
</evidence>
<keyword evidence="3 6" id="KW-1133">Transmembrane helix</keyword>
<dbReference type="PANTHER" id="PTHR11785">
    <property type="entry name" value="AMINO ACID TRANSPORTER"/>
    <property type="match status" value="1"/>
</dbReference>
<feature type="transmembrane region" description="Helical" evidence="6">
    <location>
        <begin position="326"/>
        <end position="348"/>
    </location>
</feature>
<evidence type="ECO:0000256" key="5">
    <source>
        <dbReference type="SAM" id="MobiDB-lite"/>
    </source>
</evidence>
<feature type="compositionally biased region" description="Basic and acidic residues" evidence="5">
    <location>
        <begin position="24"/>
        <end position="39"/>
    </location>
</feature>
<evidence type="ECO:0000256" key="2">
    <source>
        <dbReference type="ARBA" id="ARBA00022692"/>
    </source>
</evidence>
<feature type="transmembrane region" description="Helical" evidence="6">
    <location>
        <begin position="76"/>
        <end position="98"/>
    </location>
</feature>